<feature type="non-terminal residue" evidence="1">
    <location>
        <position position="29"/>
    </location>
</feature>
<gene>
    <name evidence="1" type="ORF">METZ01_LOCUS475344</name>
</gene>
<protein>
    <submittedName>
        <fullName evidence="1">Uncharacterized protein</fullName>
    </submittedName>
</protein>
<dbReference type="EMBL" id="UINC01202604">
    <property type="protein sequence ID" value="SVE22490.1"/>
    <property type="molecule type" value="Genomic_DNA"/>
</dbReference>
<accession>A0A383BRN1</accession>
<proteinExistence type="predicted"/>
<organism evidence="1">
    <name type="scientific">marine metagenome</name>
    <dbReference type="NCBI Taxonomy" id="408172"/>
    <lineage>
        <taxon>unclassified sequences</taxon>
        <taxon>metagenomes</taxon>
        <taxon>ecological metagenomes</taxon>
    </lineage>
</organism>
<reference evidence="1" key="1">
    <citation type="submission" date="2018-05" db="EMBL/GenBank/DDBJ databases">
        <authorList>
            <person name="Lanie J.A."/>
            <person name="Ng W.-L."/>
            <person name="Kazmierczak K.M."/>
            <person name="Andrzejewski T.M."/>
            <person name="Davidsen T.M."/>
            <person name="Wayne K.J."/>
            <person name="Tettelin H."/>
            <person name="Glass J.I."/>
            <person name="Rusch D."/>
            <person name="Podicherti R."/>
            <person name="Tsui H.-C.T."/>
            <person name="Winkler M.E."/>
        </authorList>
    </citation>
    <scope>NUCLEOTIDE SEQUENCE</scope>
</reference>
<evidence type="ECO:0000313" key="1">
    <source>
        <dbReference type="EMBL" id="SVE22490.1"/>
    </source>
</evidence>
<name>A0A383BRN1_9ZZZZ</name>
<dbReference type="AlphaFoldDB" id="A0A383BRN1"/>
<sequence>MNVSPTKALCVALVAIPLVFPRTTIFAQE</sequence>